<dbReference type="EMBL" id="FNRY01000001">
    <property type="protein sequence ID" value="SEC06777.1"/>
    <property type="molecule type" value="Genomic_DNA"/>
</dbReference>
<dbReference type="GO" id="GO:0016020">
    <property type="term" value="C:membrane"/>
    <property type="evidence" value="ECO:0007669"/>
    <property type="project" value="TreeGrafter"/>
</dbReference>
<dbReference type="PANTHER" id="PTHR43798:SF31">
    <property type="entry name" value="AB HYDROLASE SUPERFAMILY PROTEIN YCLE"/>
    <property type="match status" value="1"/>
</dbReference>
<organism evidence="3 4">
    <name type="scientific">Paramicrobacterium humi</name>
    <dbReference type="NCBI Taxonomy" id="640635"/>
    <lineage>
        <taxon>Bacteria</taxon>
        <taxon>Bacillati</taxon>
        <taxon>Actinomycetota</taxon>
        <taxon>Actinomycetes</taxon>
        <taxon>Micrococcales</taxon>
        <taxon>Microbacteriaceae</taxon>
        <taxon>Paramicrobacterium</taxon>
    </lineage>
</organism>
<keyword evidence="1" id="KW-0378">Hydrolase</keyword>
<dbReference type="InterPro" id="IPR029058">
    <property type="entry name" value="AB_hydrolase_fold"/>
</dbReference>
<dbReference type="AlphaFoldDB" id="A0A1H4PH60"/>
<evidence type="ECO:0000259" key="2">
    <source>
        <dbReference type="Pfam" id="PF00561"/>
    </source>
</evidence>
<dbReference type="RefSeq" id="WP_245723645.1">
    <property type="nucleotide sequence ID" value="NZ_FNRY01000001.1"/>
</dbReference>
<name>A0A1H4PH60_9MICO</name>
<dbReference type="Proteomes" id="UP000199183">
    <property type="component" value="Unassembled WGS sequence"/>
</dbReference>
<dbReference type="SUPFAM" id="SSF53474">
    <property type="entry name" value="alpha/beta-Hydrolases"/>
    <property type="match status" value="1"/>
</dbReference>
<dbReference type="Pfam" id="PF00561">
    <property type="entry name" value="Abhydrolase_1"/>
    <property type="match status" value="1"/>
</dbReference>
<proteinExistence type="predicted"/>
<dbReference type="InterPro" id="IPR050266">
    <property type="entry name" value="AB_hydrolase_sf"/>
</dbReference>
<protein>
    <submittedName>
        <fullName evidence="3">Pimeloyl-ACP methyl ester carboxylesterase</fullName>
    </submittedName>
</protein>
<reference evidence="3 4" key="1">
    <citation type="submission" date="2016-10" db="EMBL/GenBank/DDBJ databases">
        <authorList>
            <person name="de Groot N.N."/>
        </authorList>
    </citation>
    <scope>NUCLEOTIDE SEQUENCE [LARGE SCALE GENOMIC DNA]</scope>
    <source>
        <strain evidence="3 4">DSM 21799</strain>
    </source>
</reference>
<dbReference type="PRINTS" id="PR00111">
    <property type="entry name" value="ABHYDROLASE"/>
</dbReference>
<dbReference type="InterPro" id="IPR000073">
    <property type="entry name" value="AB_hydrolase_1"/>
</dbReference>
<accession>A0A1H4PH60</accession>
<dbReference type="Gene3D" id="3.40.50.1820">
    <property type="entry name" value="alpha/beta hydrolase"/>
    <property type="match status" value="1"/>
</dbReference>
<dbReference type="GO" id="GO:0016787">
    <property type="term" value="F:hydrolase activity"/>
    <property type="evidence" value="ECO:0007669"/>
    <property type="project" value="UniProtKB-KW"/>
</dbReference>
<evidence type="ECO:0000256" key="1">
    <source>
        <dbReference type="ARBA" id="ARBA00022801"/>
    </source>
</evidence>
<gene>
    <name evidence="3" type="ORF">SAMN04489806_2507</name>
</gene>
<dbReference type="STRING" id="640635.SAMN04489806_2507"/>
<feature type="domain" description="AB hydrolase-1" evidence="2">
    <location>
        <begin position="27"/>
        <end position="136"/>
    </location>
</feature>
<evidence type="ECO:0000313" key="3">
    <source>
        <dbReference type="EMBL" id="SEC06777.1"/>
    </source>
</evidence>
<sequence>MTETRTVPVTGGGLAVREWNPDAAGRAVVALHGITASHLAWQELASRLPDVRIIAPDLRGRGRSRALPGPYGLDTHADDVAALITELRLDHPLVVGHSMGGFVTVQLVRAHPGAVGGVLLIDGGLPLQSAAATPEDATALLGPAAERLRMTFESRSAYRDFWQRHPAFADDWSDSIERYVDYDLIDSPDGLRPSTVPEAMLEDSLWLARDAGVVDDLNAWPHEIPLLAAPRGLQDEPVPLYASDDLDRWRSAIPRLRPRIIEDVNHYTIVMGARGADAVAAALRDQLASLTTNAATEVRS</sequence>
<dbReference type="PANTHER" id="PTHR43798">
    <property type="entry name" value="MONOACYLGLYCEROL LIPASE"/>
    <property type="match status" value="1"/>
</dbReference>
<keyword evidence="4" id="KW-1185">Reference proteome</keyword>
<evidence type="ECO:0000313" key="4">
    <source>
        <dbReference type="Proteomes" id="UP000199183"/>
    </source>
</evidence>